<protein>
    <submittedName>
        <fullName evidence="1">Uncharacterized protein</fullName>
    </submittedName>
</protein>
<gene>
    <name evidence="1" type="ORF">MCC93_09370</name>
</gene>
<name>A0A0C1H4K4_9NEIS</name>
<accession>A0A0C1H4K4</accession>
<dbReference type="Proteomes" id="UP000031390">
    <property type="component" value="Unassembled WGS sequence"/>
</dbReference>
<organism evidence="1 2">
    <name type="scientific">Morococcus cerebrosus</name>
    <dbReference type="NCBI Taxonomy" id="1056807"/>
    <lineage>
        <taxon>Bacteria</taxon>
        <taxon>Pseudomonadati</taxon>
        <taxon>Pseudomonadota</taxon>
        <taxon>Betaproteobacteria</taxon>
        <taxon>Neisseriales</taxon>
        <taxon>Neisseriaceae</taxon>
        <taxon>Morococcus</taxon>
    </lineage>
</organism>
<comment type="caution">
    <text evidence="1">The sequence shown here is derived from an EMBL/GenBank/DDBJ whole genome shotgun (WGS) entry which is preliminary data.</text>
</comment>
<dbReference type="EMBL" id="JUFZ01000039">
    <property type="protein sequence ID" value="KIC09122.1"/>
    <property type="molecule type" value="Genomic_DNA"/>
</dbReference>
<evidence type="ECO:0000313" key="1">
    <source>
        <dbReference type="EMBL" id="KIC09122.1"/>
    </source>
</evidence>
<dbReference type="AlphaFoldDB" id="A0A0C1H4K4"/>
<proteinExistence type="predicted"/>
<evidence type="ECO:0000313" key="2">
    <source>
        <dbReference type="Proteomes" id="UP000031390"/>
    </source>
</evidence>
<dbReference type="PATRIC" id="fig|1056807.3.peg.903"/>
<sequence>MTPRSSEMDKNRKLLLAGVLLILFAAAKLLLLDWWQKQQPQARAAECDLIKGCILPDGSHVRSTPISHRSAFDITVENTPAETQQVSISFSMKDMDMGFNRYMLQQQSPRTWQAHQIHLPVCVEGRRDYIANITIGGQTFQTTFTAQ</sequence>
<reference evidence="1 2" key="1">
    <citation type="submission" date="2014-12" db="EMBL/GenBank/DDBJ databases">
        <title>Genome sequence of Morococcus cerebrosus.</title>
        <authorList>
            <person name="Shin S.-K."/>
            <person name="Yi H."/>
        </authorList>
    </citation>
    <scope>NUCLEOTIDE SEQUENCE [LARGE SCALE GENOMIC DNA]</scope>
    <source>
        <strain evidence="1 2">CIP 81.93</strain>
    </source>
</reference>